<dbReference type="HOGENOM" id="CLU_1009312_0_0_1"/>
<sequence>MMLLIKTGVLLIILFSLNTLCDSCACEFHPVLSGKWFFTGENKNINIKIHSKIIVFKVSNYLKLRYKCTERYGNIYLLRILCLFLEVDFLSDLFMKGGFTSIHVEGRGFDSFIFSPKNVTRKYANIDNTCDSEISRERKFIYRKGGCRVPRDMVGTWGFTFRQSSAITMGKRNLTIHFLNNDNLTLNCEARDRNMFLFRRSSYINSSTDAIICVQIDPVLDDPFYDYEFNRIITGNAVENLVRTVPRGKKLYINSDCDMIHSPARPEYIYTVDNIL</sequence>
<dbReference type="OMA" id="LRDKWYF"/>
<feature type="chain" id="PRO_5004715549" description="ZP domain-containing protein" evidence="1">
    <location>
        <begin position="27"/>
        <end position="276"/>
    </location>
</feature>
<evidence type="ECO:0000313" key="2">
    <source>
        <dbReference type="EMBL" id="ESO86985.1"/>
    </source>
</evidence>
<dbReference type="AlphaFoldDB" id="V3ZWK4"/>
<dbReference type="RefSeq" id="XP_009062381.1">
    <property type="nucleotide sequence ID" value="XM_009064133.1"/>
</dbReference>
<dbReference type="CTD" id="20240426"/>
<evidence type="ECO:0008006" key="4">
    <source>
        <dbReference type="Google" id="ProtNLM"/>
    </source>
</evidence>
<dbReference type="GeneID" id="20240426"/>
<organism evidence="2 3">
    <name type="scientific">Lottia gigantea</name>
    <name type="common">Giant owl limpet</name>
    <dbReference type="NCBI Taxonomy" id="225164"/>
    <lineage>
        <taxon>Eukaryota</taxon>
        <taxon>Metazoa</taxon>
        <taxon>Spiralia</taxon>
        <taxon>Lophotrochozoa</taxon>
        <taxon>Mollusca</taxon>
        <taxon>Gastropoda</taxon>
        <taxon>Patellogastropoda</taxon>
        <taxon>Lottioidea</taxon>
        <taxon>Lottiidae</taxon>
        <taxon>Lottia</taxon>
    </lineage>
</organism>
<dbReference type="Proteomes" id="UP000030746">
    <property type="component" value="Unassembled WGS sequence"/>
</dbReference>
<dbReference type="EMBL" id="KB202954">
    <property type="protein sequence ID" value="ESO86985.1"/>
    <property type="molecule type" value="Genomic_DNA"/>
</dbReference>
<keyword evidence="1" id="KW-0732">Signal</keyword>
<name>V3ZWK4_LOTGI</name>
<accession>V3ZWK4</accession>
<proteinExistence type="predicted"/>
<evidence type="ECO:0000256" key="1">
    <source>
        <dbReference type="SAM" id="SignalP"/>
    </source>
</evidence>
<protein>
    <recommendedName>
        <fullName evidence="4">ZP domain-containing protein</fullName>
    </recommendedName>
</protein>
<reference evidence="2 3" key="1">
    <citation type="journal article" date="2013" name="Nature">
        <title>Insights into bilaterian evolution from three spiralian genomes.</title>
        <authorList>
            <person name="Simakov O."/>
            <person name="Marletaz F."/>
            <person name="Cho S.J."/>
            <person name="Edsinger-Gonzales E."/>
            <person name="Havlak P."/>
            <person name="Hellsten U."/>
            <person name="Kuo D.H."/>
            <person name="Larsson T."/>
            <person name="Lv J."/>
            <person name="Arendt D."/>
            <person name="Savage R."/>
            <person name="Osoegawa K."/>
            <person name="de Jong P."/>
            <person name="Grimwood J."/>
            <person name="Chapman J.A."/>
            <person name="Shapiro H."/>
            <person name="Aerts A."/>
            <person name="Otillar R.P."/>
            <person name="Terry A.Y."/>
            <person name="Boore J.L."/>
            <person name="Grigoriev I.V."/>
            <person name="Lindberg D.R."/>
            <person name="Seaver E.C."/>
            <person name="Weisblat D.A."/>
            <person name="Putnam N.H."/>
            <person name="Rokhsar D.S."/>
        </authorList>
    </citation>
    <scope>NUCLEOTIDE SEQUENCE [LARGE SCALE GENOMIC DNA]</scope>
</reference>
<feature type="signal peptide" evidence="1">
    <location>
        <begin position="1"/>
        <end position="26"/>
    </location>
</feature>
<dbReference type="KEGG" id="lgi:LOTGIDRAFT_166720"/>
<dbReference type="OrthoDB" id="6043197at2759"/>
<gene>
    <name evidence="2" type="ORF">LOTGIDRAFT_166720</name>
</gene>
<keyword evidence="3" id="KW-1185">Reference proteome</keyword>
<evidence type="ECO:0000313" key="3">
    <source>
        <dbReference type="Proteomes" id="UP000030746"/>
    </source>
</evidence>